<keyword evidence="1" id="KW-0472">Membrane</keyword>
<dbReference type="Gene3D" id="2.70.70.10">
    <property type="entry name" value="Glucose Permease (Domain IIA)"/>
    <property type="match status" value="1"/>
</dbReference>
<sequence length="251" mass="29234">MFMKIHRNALLICIPVVVIVFIFIGQTKQNYVKTKEILPQFIQADFIDLEKVASISKFRSGSGHDFSKGSGETCRSMKHYYNLFRPEEIEKWINQNHGLPPKPDGKTDILIFSPVDGKIVSIESERTDFGEQIYLRPKANPDFMVRLFHIYPLSSMKKGSIVKAGENIGVISQYQNTDIAIMKNWNTFISYFEVMPDSLFMNYQKFGIKNRSEFIISKAERDANPFECNGEYFTELYDRDPRFENFIFLKK</sequence>
<name>A0A1F7VC67_9BACT</name>
<gene>
    <name evidence="2" type="ORF">A3I41_02970</name>
</gene>
<proteinExistence type="predicted"/>
<evidence type="ECO:0000313" key="3">
    <source>
        <dbReference type="Proteomes" id="UP000176593"/>
    </source>
</evidence>
<dbReference type="Proteomes" id="UP000176593">
    <property type="component" value="Unassembled WGS sequence"/>
</dbReference>
<evidence type="ECO:0000313" key="2">
    <source>
        <dbReference type="EMBL" id="OGL88045.1"/>
    </source>
</evidence>
<comment type="caution">
    <text evidence="2">The sequence shown here is derived from an EMBL/GenBank/DDBJ whole genome shotgun (WGS) entry which is preliminary data.</text>
</comment>
<dbReference type="AlphaFoldDB" id="A0A1F7VC67"/>
<accession>A0A1F7VC67</accession>
<dbReference type="InterPro" id="IPR011055">
    <property type="entry name" value="Dup_hybrid_motif"/>
</dbReference>
<evidence type="ECO:0000256" key="1">
    <source>
        <dbReference type="SAM" id="Phobius"/>
    </source>
</evidence>
<protein>
    <submittedName>
        <fullName evidence="2">Uncharacterized protein</fullName>
    </submittedName>
</protein>
<reference evidence="2 3" key="1">
    <citation type="journal article" date="2016" name="Nat. Commun.">
        <title>Thousands of microbial genomes shed light on interconnected biogeochemical processes in an aquifer system.</title>
        <authorList>
            <person name="Anantharaman K."/>
            <person name="Brown C.T."/>
            <person name="Hug L.A."/>
            <person name="Sharon I."/>
            <person name="Castelle C.J."/>
            <person name="Probst A.J."/>
            <person name="Thomas B.C."/>
            <person name="Singh A."/>
            <person name="Wilkins M.J."/>
            <person name="Karaoz U."/>
            <person name="Brodie E.L."/>
            <person name="Williams K.H."/>
            <person name="Hubbard S.S."/>
            <person name="Banfield J.F."/>
        </authorList>
    </citation>
    <scope>NUCLEOTIDE SEQUENCE [LARGE SCALE GENOMIC DNA]</scope>
</reference>
<feature type="transmembrane region" description="Helical" evidence="1">
    <location>
        <begin position="7"/>
        <end position="25"/>
    </location>
</feature>
<keyword evidence="1" id="KW-1133">Transmembrane helix</keyword>
<organism evidence="2 3">
    <name type="scientific">Candidatus Uhrbacteria bacterium RIFCSPLOWO2_02_FULL_48_18</name>
    <dbReference type="NCBI Taxonomy" id="1802408"/>
    <lineage>
        <taxon>Bacteria</taxon>
        <taxon>Candidatus Uhriibacteriota</taxon>
    </lineage>
</organism>
<keyword evidence="1" id="KW-0812">Transmembrane</keyword>
<dbReference type="EMBL" id="MGEQ01000002">
    <property type="protein sequence ID" value="OGL88045.1"/>
    <property type="molecule type" value="Genomic_DNA"/>
</dbReference>